<keyword evidence="2" id="KW-1133">Transmembrane helix</keyword>
<feature type="domain" description="Major facilitator superfamily (MFS) profile" evidence="3">
    <location>
        <begin position="17"/>
        <end position="402"/>
    </location>
</feature>
<organism evidence="4 5">
    <name type="scientific">Acropora cervicornis</name>
    <name type="common">Staghorn coral</name>
    <dbReference type="NCBI Taxonomy" id="6130"/>
    <lineage>
        <taxon>Eukaryota</taxon>
        <taxon>Metazoa</taxon>
        <taxon>Cnidaria</taxon>
        <taxon>Anthozoa</taxon>
        <taxon>Hexacorallia</taxon>
        <taxon>Scleractinia</taxon>
        <taxon>Astrocoeniina</taxon>
        <taxon>Acroporidae</taxon>
        <taxon>Acropora</taxon>
    </lineage>
</organism>
<keyword evidence="2" id="KW-0472">Membrane</keyword>
<feature type="transmembrane region" description="Helical" evidence="2">
    <location>
        <begin position="20"/>
        <end position="44"/>
    </location>
</feature>
<evidence type="ECO:0000256" key="2">
    <source>
        <dbReference type="SAM" id="Phobius"/>
    </source>
</evidence>
<feature type="transmembrane region" description="Helical" evidence="2">
    <location>
        <begin position="117"/>
        <end position="138"/>
    </location>
</feature>
<reference evidence="4" key="2">
    <citation type="journal article" date="2023" name="Science">
        <title>Genomic signatures of disease resistance in endangered staghorn corals.</title>
        <authorList>
            <person name="Vollmer S.V."/>
            <person name="Selwyn J.D."/>
            <person name="Despard B.A."/>
            <person name="Roesel C.L."/>
        </authorList>
    </citation>
    <scope>NUCLEOTIDE SEQUENCE</scope>
    <source>
        <strain evidence="4">K2</strain>
    </source>
</reference>
<evidence type="ECO:0000256" key="1">
    <source>
        <dbReference type="ARBA" id="ARBA00004141"/>
    </source>
</evidence>
<keyword evidence="2" id="KW-0812">Transmembrane</keyword>
<dbReference type="SUPFAM" id="SSF103473">
    <property type="entry name" value="MFS general substrate transporter"/>
    <property type="match status" value="1"/>
</dbReference>
<feature type="transmembrane region" description="Helical" evidence="2">
    <location>
        <begin position="179"/>
        <end position="204"/>
    </location>
</feature>
<dbReference type="InterPro" id="IPR036259">
    <property type="entry name" value="MFS_trans_sf"/>
</dbReference>
<dbReference type="Proteomes" id="UP001249851">
    <property type="component" value="Unassembled WGS sequence"/>
</dbReference>
<feature type="transmembrane region" description="Helical" evidence="2">
    <location>
        <begin position="348"/>
        <end position="374"/>
    </location>
</feature>
<dbReference type="AlphaFoldDB" id="A0AAD9V9P5"/>
<feature type="transmembrane region" description="Helical" evidence="2">
    <location>
        <begin position="258"/>
        <end position="276"/>
    </location>
</feature>
<dbReference type="InterPro" id="IPR050327">
    <property type="entry name" value="Proton-linked_MCT"/>
</dbReference>
<comment type="caution">
    <text evidence="4">The sequence shown here is derived from an EMBL/GenBank/DDBJ whole genome shotgun (WGS) entry which is preliminary data.</text>
</comment>
<keyword evidence="5" id="KW-1185">Reference proteome</keyword>
<feature type="transmembrane region" description="Helical" evidence="2">
    <location>
        <begin position="56"/>
        <end position="79"/>
    </location>
</feature>
<dbReference type="GO" id="GO:0022857">
    <property type="term" value="F:transmembrane transporter activity"/>
    <property type="evidence" value="ECO:0007669"/>
    <property type="project" value="InterPro"/>
</dbReference>
<dbReference type="EMBL" id="JARQWQ010000017">
    <property type="protein sequence ID" value="KAK2566404.1"/>
    <property type="molecule type" value="Genomic_DNA"/>
</dbReference>
<comment type="subcellular location">
    <subcellularLocation>
        <location evidence="1">Membrane</location>
        <topology evidence="1">Multi-pass membrane protein</topology>
    </subcellularLocation>
</comment>
<dbReference type="CDD" id="cd17352">
    <property type="entry name" value="MFS_MCT_SLC16"/>
    <property type="match status" value="1"/>
</dbReference>
<accession>A0AAD9V9P5</accession>
<dbReference type="PANTHER" id="PTHR11360">
    <property type="entry name" value="MONOCARBOXYLATE TRANSPORTER"/>
    <property type="match status" value="1"/>
</dbReference>
<protein>
    <submittedName>
        <fullName evidence="4">Monocarboxylate transporter 10</fullName>
    </submittedName>
</protein>
<feature type="transmembrane region" description="Helical" evidence="2">
    <location>
        <begin position="314"/>
        <end position="336"/>
    </location>
</feature>
<dbReference type="PROSITE" id="PS50850">
    <property type="entry name" value="MFS"/>
    <property type="match status" value="1"/>
</dbReference>
<dbReference type="GO" id="GO:0016020">
    <property type="term" value="C:membrane"/>
    <property type="evidence" value="ECO:0007669"/>
    <property type="project" value="UniProtKB-SubCell"/>
</dbReference>
<evidence type="ECO:0000313" key="5">
    <source>
        <dbReference type="Proteomes" id="UP001249851"/>
    </source>
</evidence>
<proteinExistence type="predicted"/>
<dbReference type="InterPro" id="IPR011701">
    <property type="entry name" value="MFS"/>
</dbReference>
<evidence type="ECO:0000313" key="4">
    <source>
        <dbReference type="EMBL" id="KAK2566404.1"/>
    </source>
</evidence>
<dbReference type="PANTHER" id="PTHR11360:SF251">
    <property type="entry name" value="MAJOR FACILITATOR SUPERFAMILY (MFS) PROFILE DOMAIN-CONTAINING PROTEIN"/>
    <property type="match status" value="1"/>
</dbReference>
<dbReference type="Pfam" id="PF07690">
    <property type="entry name" value="MFS_1"/>
    <property type="match status" value="1"/>
</dbReference>
<dbReference type="Gene3D" id="1.20.1250.20">
    <property type="entry name" value="MFS general substrate transporter like domains"/>
    <property type="match status" value="2"/>
</dbReference>
<feature type="transmembrane region" description="Helical" evidence="2">
    <location>
        <begin position="225"/>
        <end position="246"/>
    </location>
</feature>
<name>A0AAD9V9P5_ACRCE</name>
<sequence length="502" mass="55766">MTQRRSFRIHGTLDGGLSWFVVLGTFMTQFVVIGIHNVFGLLYIDLLTEFGESKATTAWVASISFGLTFMFSPLSSLLCKKYGCRVVTILGGTLVGIGLLLSSFVDSILRMYVTYSLLFGLGSSLCYVSSILVISGYFNKNLVLANGIGLAGSGVGTITLATALNLILSSYYWRDALRILSATSLLILFSGLIYYLIPAPMTFVDADEFQDKKKHFDLSFLKNKAYIVWLVVLGLCQFGFYIPYVRHSQDLGIMKNKGAVLVGYIAISQTVGKIFFGRIADHPRVNRVYLYQMCLLACSVLTTLLPVFTTFKSLLTYCILFGFHDGCFIVLTAVLTGDIAGKNKMATAFGVMYFLTSIPMMFGPPVAVCLLFLVPHLLPLKVHEEWRMRSNGFRQRIQSTTSSEATKSWTLDSGSFCSESERELEYCDKKDLSISLINNSLETNLVKEQSSGSGIGYIMEKYFSLPKLVNQKDSLSGPFCDYSILSNDVWIHSLDPNRETNV</sequence>
<feature type="transmembrane region" description="Helical" evidence="2">
    <location>
        <begin position="150"/>
        <end position="173"/>
    </location>
</feature>
<gene>
    <name evidence="4" type="ORF">P5673_009914</name>
</gene>
<reference evidence="4" key="1">
    <citation type="journal article" date="2023" name="G3 (Bethesda)">
        <title>Whole genome assembly and annotation of the endangered Caribbean coral Acropora cervicornis.</title>
        <authorList>
            <person name="Selwyn J.D."/>
            <person name="Vollmer S.V."/>
        </authorList>
    </citation>
    <scope>NUCLEOTIDE SEQUENCE</scope>
    <source>
        <strain evidence="4">K2</strain>
    </source>
</reference>
<evidence type="ECO:0000259" key="3">
    <source>
        <dbReference type="PROSITE" id="PS50850"/>
    </source>
</evidence>
<dbReference type="InterPro" id="IPR020846">
    <property type="entry name" value="MFS_dom"/>
</dbReference>
<feature type="transmembrane region" description="Helical" evidence="2">
    <location>
        <begin position="288"/>
        <end position="308"/>
    </location>
</feature>
<feature type="transmembrane region" description="Helical" evidence="2">
    <location>
        <begin position="86"/>
        <end position="105"/>
    </location>
</feature>